<dbReference type="SUPFAM" id="SSF55874">
    <property type="entry name" value="ATPase domain of HSP90 chaperone/DNA topoisomerase II/histidine kinase"/>
    <property type="match status" value="1"/>
</dbReference>
<dbReference type="KEGG" id="sami:SAMIE_1006510"/>
<dbReference type="Pfam" id="PF00512">
    <property type="entry name" value="HisKA"/>
    <property type="match status" value="1"/>
</dbReference>
<keyword evidence="5" id="KW-0808">Transferase</keyword>
<evidence type="ECO:0000256" key="6">
    <source>
        <dbReference type="ARBA" id="ARBA00022692"/>
    </source>
</evidence>
<evidence type="ECO:0000256" key="5">
    <source>
        <dbReference type="ARBA" id="ARBA00022679"/>
    </source>
</evidence>
<protein>
    <recommendedName>
        <fullName evidence="3">histidine kinase</fullName>
        <ecNumber evidence="3">2.7.13.3</ecNumber>
    </recommendedName>
</protein>
<dbReference type="InterPro" id="IPR036097">
    <property type="entry name" value="HisK_dim/P_sf"/>
</dbReference>
<reference evidence="14 15" key="1">
    <citation type="submission" date="2018-05" db="EMBL/GenBank/DDBJ databases">
        <title>Complete Genome Sequence of the Nonylphenol-Degrading Bacterium Sphingobium amiense DSM 16289T.</title>
        <authorList>
            <person name="Ootsuka M."/>
            <person name="Nishizawa T."/>
            <person name="Ohta H."/>
        </authorList>
    </citation>
    <scope>NUCLEOTIDE SEQUENCE [LARGE SCALE GENOMIC DNA]</scope>
    <source>
        <strain evidence="14 15">DSM 16289</strain>
    </source>
</reference>
<evidence type="ECO:0000256" key="9">
    <source>
        <dbReference type="ARBA" id="ARBA00023012"/>
    </source>
</evidence>
<evidence type="ECO:0000256" key="8">
    <source>
        <dbReference type="ARBA" id="ARBA00022989"/>
    </source>
</evidence>
<dbReference type="GO" id="GO:0005886">
    <property type="term" value="C:plasma membrane"/>
    <property type="evidence" value="ECO:0007669"/>
    <property type="project" value="TreeGrafter"/>
</dbReference>
<dbReference type="GO" id="GO:0000155">
    <property type="term" value="F:phosphorelay sensor kinase activity"/>
    <property type="evidence" value="ECO:0007669"/>
    <property type="project" value="InterPro"/>
</dbReference>
<gene>
    <name evidence="14" type="ORF">SAMIE_1006510</name>
</gene>
<dbReference type="PRINTS" id="PR00344">
    <property type="entry name" value="BCTRLSENSOR"/>
</dbReference>
<evidence type="ECO:0000256" key="10">
    <source>
        <dbReference type="ARBA" id="ARBA00023136"/>
    </source>
</evidence>
<feature type="transmembrane region" description="Helical" evidence="11">
    <location>
        <begin position="154"/>
        <end position="177"/>
    </location>
</feature>
<evidence type="ECO:0000259" key="13">
    <source>
        <dbReference type="PROSITE" id="PS50885"/>
    </source>
</evidence>
<dbReference type="Proteomes" id="UP000279959">
    <property type="component" value="Chromosome"/>
</dbReference>
<dbReference type="Gene3D" id="1.10.287.130">
    <property type="match status" value="1"/>
</dbReference>
<dbReference type="Pfam" id="PF00672">
    <property type="entry name" value="HAMP"/>
    <property type="match status" value="1"/>
</dbReference>
<dbReference type="CDD" id="cd00075">
    <property type="entry name" value="HATPase"/>
    <property type="match status" value="1"/>
</dbReference>
<dbReference type="PANTHER" id="PTHR45436:SF8">
    <property type="entry name" value="HISTIDINE KINASE"/>
    <property type="match status" value="1"/>
</dbReference>
<comment type="subcellular location">
    <subcellularLocation>
        <location evidence="2">Membrane</location>
    </subcellularLocation>
</comment>
<dbReference type="Gene3D" id="3.30.565.10">
    <property type="entry name" value="Histidine kinase-like ATPase, C-terminal domain"/>
    <property type="match status" value="1"/>
</dbReference>
<keyword evidence="4" id="KW-0597">Phosphoprotein</keyword>
<dbReference type="InterPro" id="IPR005467">
    <property type="entry name" value="His_kinase_dom"/>
</dbReference>
<dbReference type="InterPro" id="IPR050428">
    <property type="entry name" value="TCS_sensor_his_kinase"/>
</dbReference>
<keyword evidence="8 11" id="KW-1133">Transmembrane helix</keyword>
<dbReference type="PANTHER" id="PTHR45436">
    <property type="entry name" value="SENSOR HISTIDINE KINASE YKOH"/>
    <property type="match status" value="1"/>
</dbReference>
<keyword evidence="15" id="KW-1185">Reference proteome</keyword>
<evidence type="ECO:0000256" key="1">
    <source>
        <dbReference type="ARBA" id="ARBA00000085"/>
    </source>
</evidence>
<dbReference type="InterPro" id="IPR003661">
    <property type="entry name" value="HisK_dim/P_dom"/>
</dbReference>
<dbReference type="EC" id="2.7.13.3" evidence="3"/>
<dbReference type="SMART" id="SM00304">
    <property type="entry name" value="HAMP"/>
    <property type="match status" value="1"/>
</dbReference>
<evidence type="ECO:0000313" key="15">
    <source>
        <dbReference type="Proteomes" id="UP000279959"/>
    </source>
</evidence>
<evidence type="ECO:0000313" key="14">
    <source>
        <dbReference type="EMBL" id="BBD97150.1"/>
    </source>
</evidence>
<dbReference type="PROSITE" id="PS50109">
    <property type="entry name" value="HIS_KIN"/>
    <property type="match status" value="1"/>
</dbReference>
<feature type="transmembrane region" description="Helical" evidence="11">
    <location>
        <begin position="12"/>
        <end position="31"/>
    </location>
</feature>
<dbReference type="SUPFAM" id="SSF47384">
    <property type="entry name" value="Homodimeric domain of signal transducing histidine kinase"/>
    <property type="match status" value="1"/>
</dbReference>
<comment type="catalytic activity">
    <reaction evidence="1">
        <text>ATP + protein L-histidine = ADP + protein N-phospho-L-histidine.</text>
        <dbReference type="EC" id="2.7.13.3"/>
    </reaction>
</comment>
<dbReference type="EMBL" id="AP018664">
    <property type="protein sequence ID" value="BBD97150.1"/>
    <property type="molecule type" value="Genomic_DNA"/>
</dbReference>
<evidence type="ECO:0000259" key="12">
    <source>
        <dbReference type="PROSITE" id="PS50109"/>
    </source>
</evidence>
<dbReference type="PROSITE" id="PS50885">
    <property type="entry name" value="HAMP"/>
    <property type="match status" value="1"/>
</dbReference>
<keyword evidence="6 11" id="KW-0812">Transmembrane</keyword>
<organism evidence="14 15">
    <name type="scientific">Sphingobium amiense</name>
    <dbReference type="NCBI Taxonomy" id="135719"/>
    <lineage>
        <taxon>Bacteria</taxon>
        <taxon>Pseudomonadati</taxon>
        <taxon>Pseudomonadota</taxon>
        <taxon>Alphaproteobacteria</taxon>
        <taxon>Sphingomonadales</taxon>
        <taxon>Sphingomonadaceae</taxon>
        <taxon>Sphingobium</taxon>
    </lineage>
</organism>
<dbReference type="InterPro" id="IPR036890">
    <property type="entry name" value="HATPase_C_sf"/>
</dbReference>
<name>A0A494W924_9SPHN</name>
<feature type="domain" description="Histidine kinase" evidence="12">
    <location>
        <begin position="239"/>
        <end position="449"/>
    </location>
</feature>
<evidence type="ECO:0000256" key="3">
    <source>
        <dbReference type="ARBA" id="ARBA00012438"/>
    </source>
</evidence>
<keyword evidence="10 11" id="KW-0472">Membrane</keyword>
<evidence type="ECO:0000256" key="4">
    <source>
        <dbReference type="ARBA" id="ARBA00022553"/>
    </source>
</evidence>
<keyword evidence="9" id="KW-0902">Two-component regulatory system</keyword>
<accession>A0A494W924</accession>
<dbReference type="SMART" id="SM00387">
    <property type="entry name" value="HATPase_c"/>
    <property type="match status" value="1"/>
</dbReference>
<dbReference type="InterPro" id="IPR003594">
    <property type="entry name" value="HATPase_dom"/>
</dbReference>
<dbReference type="AlphaFoldDB" id="A0A494W924"/>
<dbReference type="Pfam" id="PF02518">
    <property type="entry name" value="HATPase_c"/>
    <property type="match status" value="1"/>
</dbReference>
<evidence type="ECO:0000256" key="11">
    <source>
        <dbReference type="SAM" id="Phobius"/>
    </source>
</evidence>
<dbReference type="InterPro" id="IPR003660">
    <property type="entry name" value="HAMP_dom"/>
</dbReference>
<dbReference type="InterPro" id="IPR004358">
    <property type="entry name" value="Sig_transdc_His_kin-like_C"/>
</dbReference>
<proteinExistence type="predicted"/>
<sequence length="449" mass="47469">MTRWLRSSHARFIGLILLLELIFGAALLLSVTQLVRSNLDEADIATAIDMRDALLAIGRDEGGKALASAVAEQARDEKDAVILLIGPDGRIVAGNLSGWPPNIPGRTEGIRARLYRLGDSQPGPFIITAAPTVDGSRLLVGESTDDSDQIRSTIGGALLTALLTALPLAAVAAWLVVHIIDRRIVHIAETAAQVGAGRIDHRVALDGSGDSFDMLGGTINDMLDRIVGLLAELRTVTDSIAHDLRSPLTRLRARIDRAMLTDDPAALREAVDGISREADALLAMLATALEVSRMEAGIGRERLSPTDLALLLADIGELYEPLCEEQGRALHIEATGPAIAPAHRELLGQALSNLIDNALKYGEGAMTLYLDQAPDAWRVGVADSGPGIPAEREADALRRFGRLDPARGIAGAGLGLSLVSAVAGIHDGALRFARREGQFAVEMSISKGG</sequence>
<feature type="domain" description="HAMP" evidence="13">
    <location>
        <begin position="178"/>
        <end position="231"/>
    </location>
</feature>
<keyword evidence="7 14" id="KW-0418">Kinase</keyword>
<dbReference type="RefSeq" id="WP_066698900.1">
    <property type="nucleotide sequence ID" value="NZ_AP018664.1"/>
</dbReference>
<dbReference type="Gene3D" id="6.10.340.10">
    <property type="match status" value="1"/>
</dbReference>
<evidence type="ECO:0000256" key="2">
    <source>
        <dbReference type="ARBA" id="ARBA00004370"/>
    </source>
</evidence>
<evidence type="ECO:0000256" key="7">
    <source>
        <dbReference type="ARBA" id="ARBA00022777"/>
    </source>
</evidence>
<dbReference type="SMART" id="SM00388">
    <property type="entry name" value="HisKA"/>
    <property type="match status" value="1"/>
</dbReference>